<dbReference type="STRING" id="354355.SAMN05660816_05906"/>
<evidence type="ECO:0000256" key="1">
    <source>
        <dbReference type="ARBA" id="ARBA00022670"/>
    </source>
</evidence>
<sequence>MTPTRDFDFIIHLEQKNIDNFVQYFQDGYYCDKDAIQDAVKRRSMFNIIDHASGFKADFVVLKDEAFRLEALRGGKAARIIRILPGKDACLYCLQLYREQKNTFIDIPDDPAFPTLRNECNNPIRPASAADLKLIASIASRLLIDHIQNKAGNANHWIWTTEAITGTPLQTPFQLHEQYIGPHPQCPYCHHDKQMHTTIPVEKLAFMQQEVAANPTIETGGVLAGYITPDNEIVITNVSGPGQNSVRSANKFEKDIAYCQSFLNDVYKESSGKYVYIGEWHSHPSKDNRPSGTDLKSLSDISWQKEYLTNHPVMIILSNTGDPSCTVHPAGKRYYFSPLNVASSGKEATN</sequence>
<dbReference type="Proteomes" id="UP000192610">
    <property type="component" value="Unassembled WGS sequence"/>
</dbReference>
<evidence type="ECO:0000256" key="3">
    <source>
        <dbReference type="ARBA" id="ARBA00022801"/>
    </source>
</evidence>
<evidence type="ECO:0000313" key="7">
    <source>
        <dbReference type="EMBL" id="OQP44869.1"/>
    </source>
</evidence>
<comment type="caution">
    <text evidence="7">The sequence shown here is derived from an EMBL/GenBank/DDBJ whole genome shotgun (WGS) entry which is preliminary data.</text>
</comment>
<proteinExistence type="predicted"/>
<feature type="domain" description="JAB" evidence="6">
    <location>
        <begin position="207"/>
        <end position="319"/>
    </location>
</feature>
<protein>
    <recommendedName>
        <fullName evidence="6">JAB domain-containing protein</fullName>
    </recommendedName>
</protein>
<evidence type="ECO:0000256" key="5">
    <source>
        <dbReference type="ARBA" id="ARBA00023049"/>
    </source>
</evidence>
<dbReference type="RefSeq" id="WP_081202922.1">
    <property type="nucleotide sequence ID" value="NZ_FOCZ01000016.1"/>
</dbReference>
<dbReference type="GO" id="GO:0006508">
    <property type="term" value="P:proteolysis"/>
    <property type="evidence" value="ECO:0007669"/>
    <property type="project" value="UniProtKB-KW"/>
</dbReference>
<keyword evidence="5" id="KW-0482">Metalloprotease</keyword>
<evidence type="ECO:0000313" key="8">
    <source>
        <dbReference type="Proteomes" id="UP000192610"/>
    </source>
</evidence>
<evidence type="ECO:0000259" key="6">
    <source>
        <dbReference type="Pfam" id="PF14464"/>
    </source>
</evidence>
<dbReference type="EMBL" id="LVXG01000034">
    <property type="protein sequence ID" value="OQP44869.1"/>
    <property type="molecule type" value="Genomic_DNA"/>
</dbReference>
<evidence type="ECO:0000256" key="4">
    <source>
        <dbReference type="ARBA" id="ARBA00022833"/>
    </source>
</evidence>
<keyword evidence="1" id="KW-0645">Protease</keyword>
<keyword evidence="4" id="KW-0862">Zinc</keyword>
<dbReference type="InterPro" id="IPR028090">
    <property type="entry name" value="JAB_dom_prok"/>
</dbReference>
<dbReference type="Gene3D" id="3.40.140.10">
    <property type="entry name" value="Cytidine Deaminase, domain 2"/>
    <property type="match status" value="1"/>
</dbReference>
<keyword evidence="3" id="KW-0378">Hydrolase</keyword>
<gene>
    <name evidence="7" type="ORF">A4H97_10960</name>
</gene>
<keyword evidence="8" id="KW-1185">Reference proteome</keyword>
<dbReference type="GO" id="GO:0008237">
    <property type="term" value="F:metallopeptidase activity"/>
    <property type="evidence" value="ECO:0007669"/>
    <property type="project" value="UniProtKB-KW"/>
</dbReference>
<evidence type="ECO:0000256" key="2">
    <source>
        <dbReference type="ARBA" id="ARBA00022723"/>
    </source>
</evidence>
<keyword evidence="2" id="KW-0479">Metal-binding</keyword>
<dbReference type="SUPFAM" id="SSF102712">
    <property type="entry name" value="JAB1/MPN domain"/>
    <property type="match status" value="1"/>
</dbReference>
<dbReference type="GO" id="GO:0046872">
    <property type="term" value="F:metal ion binding"/>
    <property type="evidence" value="ECO:0007669"/>
    <property type="project" value="UniProtKB-KW"/>
</dbReference>
<dbReference type="OrthoDB" id="624575at2"/>
<dbReference type="AlphaFoldDB" id="A0A1V9EFF5"/>
<dbReference type="Pfam" id="PF14464">
    <property type="entry name" value="Prok-JAB"/>
    <property type="match status" value="1"/>
</dbReference>
<organism evidence="7 8">
    <name type="scientific">Niastella yeongjuensis</name>
    <dbReference type="NCBI Taxonomy" id="354355"/>
    <lineage>
        <taxon>Bacteria</taxon>
        <taxon>Pseudomonadati</taxon>
        <taxon>Bacteroidota</taxon>
        <taxon>Chitinophagia</taxon>
        <taxon>Chitinophagales</taxon>
        <taxon>Chitinophagaceae</taxon>
        <taxon>Niastella</taxon>
    </lineage>
</organism>
<name>A0A1V9EFF5_9BACT</name>
<accession>A0A1V9EFF5</accession>
<reference evidence="8" key="1">
    <citation type="submission" date="2016-04" db="EMBL/GenBank/DDBJ databases">
        <authorList>
            <person name="Chen L."/>
            <person name="Zhuang W."/>
            <person name="Wang G."/>
        </authorList>
    </citation>
    <scope>NUCLEOTIDE SEQUENCE [LARGE SCALE GENOMIC DNA]</scope>
    <source>
        <strain evidence="8">17621</strain>
    </source>
</reference>